<dbReference type="Pfam" id="PF00565">
    <property type="entry name" value="SNase"/>
    <property type="match status" value="1"/>
</dbReference>
<dbReference type="EMBL" id="RSCL01000014">
    <property type="protein sequence ID" value="RUT03160.1"/>
    <property type="molecule type" value="Genomic_DNA"/>
</dbReference>
<dbReference type="AlphaFoldDB" id="A0A433VAL8"/>
<evidence type="ECO:0000259" key="1">
    <source>
        <dbReference type="PROSITE" id="PS50830"/>
    </source>
</evidence>
<dbReference type="OrthoDB" id="514445at2"/>
<dbReference type="InterPro" id="IPR016071">
    <property type="entry name" value="Staphylococal_nuclease_OB-fold"/>
</dbReference>
<sequence length="288" mass="32100">MPLILIQGKYKVLSTAPDGDSIRFYPNNPELWKKLSTKVRPNNFGGAQLRLDAIDALETHFSPRGGSAGMQHQPLKYGQGAASELLNYLGFKDVTRSKSEKITSVTPSEAPGFILTRFADTYGRAVAFVFKGEATQEDGSEVFIDKALLLRSANHHLLTQGLAYPTFYSKLYPDIRKELTKAAEKARKESKALWSEDKTNTGFTLENSKTIIDDVVILPKLFRRLLSYLAINDDSVALDGFSAYLDSLDDKIIILPDGHITGFDFVVKVEGQKIMMTQQPEDIVFVEK</sequence>
<comment type="caution">
    <text evidence="2">The sequence shown here is derived from an EMBL/GenBank/DDBJ whole genome shotgun (WGS) entry which is preliminary data.</text>
</comment>
<protein>
    <recommendedName>
        <fullName evidence="1">TNase-like domain-containing protein</fullName>
    </recommendedName>
</protein>
<dbReference type="InterPro" id="IPR035437">
    <property type="entry name" value="SNase_OB-fold_sf"/>
</dbReference>
<dbReference type="Proteomes" id="UP000271624">
    <property type="component" value="Unassembled WGS sequence"/>
</dbReference>
<dbReference type="Gene3D" id="2.40.50.90">
    <property type="match status" value="1"/>
</dbReference>
<accession>A0A433VAL8</accession>
<keyword evidence="3" id="KW-1185">Reference proteome</keyword>
<evidence type="ECO:0000313" key="2">
    <source>
        <dbReference type="EMBL" id="RUT03160.1"/>
    </source>
</evidence>
<evidence type="ECO:0000313" key="3">
    <source>
        <dbReference type="Proteomes" id="UP000271624"/>
    </source>
</evidence>
<reference evidence="2" key="2">
    <citation type="journal article" date="2019" name="Genome Biol. Evol.">
        <title>Day and night: Metabolic profiles and evolutionary relationships of six axenic non-marine cyanobacteria.</title>
        <authorList>
            <person name="Will S.E."/>
            <person name="Henke P."/>
            <person name="Boedeker C."/>
            <person name="Huang S."/>
            <person name="Brinkmann H."/>
            <person name="Rohde M."/>
            <person name="Jarek M."/>
            <person name="Friedl T."/>
            <person name="Seufert S."/>
            <person name="Schumacher M."/>
            <person name="Overmann J."/>
            <person name="Neumann-Schaal M."/>
            <person name="Petersen J."/>
        </authorList>
    </citation>
    <scope>NUCLEOTIDE SEQUENCE [LARGE SCALE GENOMIC DNA]</scope>
    <source>
        <strain evidence="2">PCC 7102</strain>
    </source>
</reference>
<dbReference type="RefSeq" id="WP_127083745.1">
    <property type="nucleotide sequence ID" value="NZ_RSCL01000014.1"/>
</dbReference>
<dbReference type="SUPFAM" id="SSF50199">
    <property type="entry name" value="Staphylococcal nuclease"/>
    <property type="match status" value="1"/>
</dbReference>
<feature type="domain" description="TNase-like" evidence="1">
    <location>
        <begin position="18"/>
        <end position="196"/>
    </location>
</feature>
<proteinExistence type="predicted"/>
<organism evidence="2 3">
    <name type="scientific">Dulcicalothrix desertica PCC 7102</name>
    <dbReference type="NCBI Taxonomy" id="232991"/>
    <lineage>
        <taxon>Bacteria</taxon>
        <taxon>Bacillati</taxon>
        <taxon>Cyanobacteriota</taxon>
        <taxon>Cyanophyceae</taxon>
        <taxon>Nostocales</taxon>
        <taxon>Calotrichaceae</taxon>
        <taxon>Dulcicalothrix</taxon>
    </lineage>
</organism>
<reference evidence="2" key="1">
    <citation type="submission" date="2018-12" db="EMBL/GenBank/DDBJ databases">
        <authorList>
            <person name="Will S."/>
            <person name="Neumann-Schaal M."/>
            <person name="Henke P."/>
        </authorList>
    </citation>
    <scope>NUCLEOTIDE SEQUENCE</scope>
    <source>
        <strain evidence="2">PCC 7102</strain>
    </source>
</reference>
<name>A0A433VAL8_9CYAN</name>
<dbReference type="PROSITE" id="PS50830">
    <property type="entry name" value="TNASE_3"/>
    <property type="match status" value="1"/>
</dbReference>
<gene>
    <name evidence="2" type="ORF">DSM106972_054680</name>
</gene>